<proteinExistence type="predicted"/>
<dbReference type="RefSeq" id="WP_350258243.1">
    <property type="nucleotide sequence ID" value="NZ_CP138335.1"/>
</dbReference>
<organism evidence="1">
    <name type="scientific">Scrofimicrobium appendicitidis</name>
    <dbReference type="NCBI Taxonomy" id="3079930"/>
    <lineage>
        <taxon>Bacteria</taxon>
        <taxon>Bacillati</taxon>
        <taxon>Actinomycetota</taxon>
        <taxon>Actinomycetes</taxon>
        <taxon>Actinomycetales</taxon>
        <taxon>Actinomycetaceae</taxon>
        <taxon>Scrofimicrobium</taxon>
    </lineage>
</organism>
<name>A0AAU7V715_9ACTO</name>
<dbReference type="NCBIfam" id="NF038356">
    <property type="entry name" value="actino_DLW39"/>
    <property type="match status" value="1"/>
</dbReference>
<dbReference type="EMBL" id="CP138335">
    <property type="protein sequence ID" value="XBW08043.1"/>
    <property type="molecule type" value="Genomic_DNA"/>
</dbReference>
<evidence type="ECO:0000313" key="1">
    <source>
        <dbReference type="EMBL" id="XBW08043.1"/>
    </source>
</evidence>
<reference evidence="1" key="1">
    <citation type="submission" date="2023-11" db="EMBL/GenBank/DDBJ databases">
        <title>Scrofimicrobium hongkongense sp. nov., isolated from a patient with peritonitis.</title>
        <authorList>
            <person name="Lao H.Y."/>
            <person name="Wong A.Y.P."/>
            <person name="Ng T.L."/>
            <person name="Wong R.Y.L."/>
            <person name="Yau M.C.Y."/>
            <person name="Lam J.Y.W."/>
            <person name="Siu G.K.H."/>
        </authorList>
    </citation>
    <scope>NUCLEOTIDE SEQUENCE</scope>
    <source>
        <strain evidence="1">R131</strain>
    </source>
</reference>
<accession>A0AAU7V715</accession>
<dbReference type="AlphaFoldDB" id="A0AAU7V715"/>
<gene>
    <name evidence="1" type="ORF">SAC06_00320</name>
</gene>
<protein>
    <submittedName>
        <fullName evidence="1">DLW-39 family protein</fullName>
    </submittedName>
</protein>
<sequence>MKKFLVRASVVAACAAGAVLVWQTIRDLSTAEELWHPITDPVE</sequence>
<dbReference type="InterPro" id="IPR047990">
    <property type="entry name" value="DLW39-like"/>
</dbReference>
<dbReference type="KEGG" id="sapp:SAC06_00320"/>